<dbReference type="Proteomes" id="UP000503447">
    <property type="component" value="Chromosome"/>
</dbReference>
<keyword evidence="2" id="KW-1185">Reference proteome</keyword>
<dbReference type="AlphaFoldDB" id="A0A6M5YKZ5"/>
<accession>A0A6M5YKZ5</accession>
<reference evidence="2" key="1">
    <citation type="submission" date="2020-05" db="EMBL/GenBank/DDBJ databases">
        <title>Frigoriglobus tundricola gen. nov., sp. nov., a psychrotolerant cellulolytic planctomycete of the family Gemmataceae with two divergent copies of 16S rRNA gene.</title>
        <authorList>
            <person name="Kulichevskaya I.S."/>
            <person name="Ivanova A.A."/>
            <person name="Naumoff D.G."/>
            <person name="Beletsky A.V."/>
            <person name="Rijpstra W.I.C."/>
            <person name="Sinninghe Damste J.S."/>
            <person name="Mardanov A.V."/>
            <person name="Ravin N.V."/>
            <person name="Dedysh S.N."/>
        </authorList>
    </citation>
    <scope>NUCLEOTIDE SEQUENCE [LARGE SCALE GENOMIC DNA]</scope>
    <source>
        <strain evidence="2">PL17</strain>
    </source>
</reference>
<sequence>MSRLRSPSRCPRRSVSGLTSIGRCFVPPCGFTRIAAQVNWRSETRPRGAKSWDRE</sequence>
<name>A0A6M5YKZ5_9BACT</name>
<organism evidence="1 2">
    <name type="scientific">Frigoriglobus tundricola</name>
    <dbReference type="NCBI Taxonomy" id="2774151"/>
    <lineage>
        <taxon>Bacteria</taxon>
        <taxon>Pseudomonadati</taxon>
        <taxon>Planctomycetota</taxon>
        <taxon>Planctomycetia</taxon>
        <taxon>Gemmatales</taxon>
        <taxon>Gemmataceae</taxon>
        <taxon>Frigoriglobus</taxon>
    </lineage>
</organism>
<proteinExistence type="predicted"/>
<dbReference type="KEGG" id="ftj:FTUN_2137"/>
<evidence type="ECO:0000313" key="2">
    <source>
        <dbReference type="Proteomes" id="UP000503447"/>
    </source>
</evidence>
<evidence type="ECO:0000313" key="1">
    <source>
        <dbReference type="EMBL" id="QJW94615.1"/>
    </source>
</evidence>
<protein>
    <submittedName>
        <fullName evidence="1">Uncharacterized protein</fullName>
    </submittedName>
</protein>
<dbReference type="EMBL" id="CP053452">
    <property type="protein sequence ID" value="QJW94615.1"/>
    <property type="molecule type" value="Genomic_DNA"/>
</dbReference>
<gene>
    <name evidence="1" type="ORF">FTUN_2137</name>
</gene>